<dbReference type="SUPFAM" id="SSF53474">
    <property type="entry name" value="alpha/beta-Hydrolases"/>
    <property type="match status" value="1"/>
</dbReference>
<evidence type="ECO:0000259" key="1">
    <source>
        <dbReference type="Pfam" id="PF00135"/>
    </source>
</evidence>
<gene>
    <name evidence="2" type="ORF">K461DRAFT_203601</name>
</gene>
<proteinExistence type="predicted"/>
<evidence type="ECO:0000313" key="3">
    <source>
        <dbReference type="Proteomes" id="UP000799439"/>
    </source>
</evidence>
<dbReference type="Proteomes" id="UP000799439">
    <property type="component" value="Unassembled WGS sequence"/>
</dbReference>
<protein>
    <submittedName>
        <fullName evidence="2">Alpha/beta-hydrolase</fullName>
    </submittedName>
</protein>
<dbReference type="PROSITE" id="PS00941">
    <property type="entry name" value="CARBOXYLESTERASE_B_2"/>
    <property type="match status" value="1"/>
</dbReference>
<comment type="caution">
    <text evidence="2">The sequence shown here is derived from an EMBL/GenBank/DDBJ whole genome shotgun (WGS) entry which is preliminary data.</text>
</comment>
<dbReference type="AlphaFoldDB" id="A0A9P4IWA0"/>
<organism evidence="2 3">
    <name type="scientific">Myriangium duriaei CBS 260.36</name>
    <dbReference type="NCBI Taxonomy" id="1168546"/>
    <lineage>
        <taxon>Eukaryota</taxon>
        <taxon>Fungi</taxon>
        <taxon>Dikarya</taxon>
        <taxon>Ascomycota</taxon>
        <taxon>Pezizomycotina</taxon>
        <taxon>Dothideomycetes</taxon>
        <taxon>Dothideomycetidae</taxon>
        <taxon>Myriangiales</taxon>
        <taxon>Myriangiaceae</taxon>
        <taxon>Myriangium</taxon>
    </lineage>
</organism>
<feature type="non-terminal residue" evidence="2">
    <location>
        <position position="1"/>
    </location>
</feature>
<accession>A0A9P4IWA0</accession>
<dbReference type="PANTHER" id="PTHR11559">
    <property type="entry name" value="CARBOXYLESTERASE"/>
    <property type="match status" value="1"/>
</dbReference>
<keyword evidence="3" id="KW-1185">Reference proteome</keyword>
<dbReference type="Pfam" id="PF00135">
    <property type="entry name" value="COesterase"/>
    <property type="match status" value="1"/>
</dbReference>
<name>A0A9P4IWA0_9PEZI</name>
<dbReference type="Gene3D" id="3.40.50.1820">
    <property type="entry name" value="alpha/beta hydrolase"/>
    <property type="match status" value="1"/>
</dbReference>
<evidence type="ECO:0000313" key="2">
    <source>
        <dbReference type="EMBL" id="KAF2149660.1"/>
    </source>
</evidence>
<dbReference type="InterPro" id="IPR002018">
    <property type="entry name" value="CarbesteraseB"/>
</dbReference>
<reference evidence="2" key="1">
    <citation type="journal article" date="2020" name="Stud. Mycol.">
        <title>101 Dothideomycetes genomes: a test case for predicting lifestyles and emergence of pathogens.</title>
        <authorList>
            <person name="Haridas S."/>
            <person name="Albert R."/>
            <person name="Binder M."/>
            <person name="Bloem J."/>
            <person name="Labutti K."/>
            <person name="Salamov A."/>
            <person name="Andreopoulos B."/>
            <person name="Baker S."/>
            <person name="Barry K."/>
            <person name="Bills G."/>
            <person name="Bluhm B."/>
            <person name="Cannon C."/>
            <person name="Castanera R."/>
            <person name="Culley D."/>
            <person name="Daum C."/>
            <person name="Ezra D."/>
            <person name="Gonzalez J."/>
            <person name="Henrissat B."/>
            <person name="Kuo A."/>
            <person name="Liang C."/>
            <person name="Lipzen A."/>
            <person name="Lutzoni F."/>
            <person name="Magnuson J."/>
            <person name="Mondo S."/>
            <person name="Nolan M."/>
            <person name="Ohm R."/>
            <person name="Pangilinan J."/>
            <person name="Park H.-J."/>
            <person name="Ramirez L."/>
            <person name="Alfaro M."/>
            <person name="Sun H."/>
            <person name="Tritt A."/>
            <person name="Yoshinaga Y."/>
            <person name="Zwiers L.-H."/>
            <person name="Turgeon B."/>
            <person name="Goodwin S."/>
            <person name="Spatafora J."/>
            <person name="Crous P."/>
            <person name="Grigoriev I."/>
        </authorList>
    </citation>
    <scope>NUCLEOTIDE SEQUENCE</scope>
    <source>
        <strain evidence="2">CBS 260.36</strain>
    </source>
</reference>
<feature type="non-terminal residue" evidence="2">
    <location>
        <position position="491"/>
    </location>
</feature>
<dbReference type="OrthoDB" id="408631at2759"/>
<dbReference type="EMBL" id="ML996091">
    <property type="protein sequence ID" value="KAF2149660.1"/>
    <property type="molecule type" value="Genomic_DNA"/>
</dbReference>
<dbReference type="InterPro" id="IPR050309">
    <property type="entry name" value="Type-B_Carboxylest/Lipase"/>
</dbReference>
<dbReference type="InterPro" id="IPR019819">
    <property type="entry name" value="Carboxylesterase_B_CS"/>
</dbReference>
<feature type="domain" description="Carboxylesterase type B" evidence="1">
    <location>
        <begin position="3"/>
        <end position="489"/>
    </location>
</feature>
<dbReference type="InterPro" id="IPR029058">
    <property type="entry name" value="AB_hydrolase_fold"/>
</dbReference>
<sequence>LPKVTLPWGTWQANTLDSQGQFYTFENIRFGASPSRFQASRYPDKISDPSTLQDNTYGPTCYQVDTHPKCKAPKPTISAAEDCLFLDIYVPKAVFERGQKGVANAPVVVWFYGGAFQFGAKSNFGPGLPFYTGEGLIDATKNFGKDVIFVAGNYRLGAFGWLAGPTIEEIATPNAGLTDQRLVLQWVQDYVSLFGGDKGNVAAWGESAGGSSILHHLIQDDGKRDPLFKRALMQSPAFQWQWDRSPGGTLDQIYQNFSKSAGCSTNFNDLSCLLKADVSDLAKANQELFDSARLVGLFPVGPALDNTLIKHLPAIALAKGLFWKNLDSLIVSHTTNEAKSFTPDITTPKQFDDFLAEFIREDDLANVRAAIQAQYPVSGGPWGSDQKQRVAAVIRDAIFVCNTRQLFDAYSGSVSTYMMEYGFPTQGSAVHASDLVPTFWNRAFDLSSFFVKFLCQDKDLAWIASSMMKQLAPFYQRFLAGFSINGNPNLF</sequence>